<dbReference type="Proteomes" id="UP000005838">
    <property type="component" value="Unassembled WGS sequence"/>
</dbReference>
<keyword evidence="2" id="KW-0547">Nucleotide-binding</keyword>
<reference evidence="7 8" key="1">
    <citation type="journal article" date="2013" name="Pathog. Dis.">
        <title>Genome sequences of 65 Helicobacter pylori strains isolated from asymptomatic individuals and patients with gastric cancer, peptic ulcer disease, or gastritis.</title>
        <authorList>
            <person name="Blanchard T.G."/>
            <person name="Czinn S.J."/>
            <person name="Correa P."/>
            <person name="Nakazawa T."/>
            <person name="Keelan M."/>
            <person name="Morningstar L."/>
            <person name="Santana-Cruz I."/>
            <person name="Maroo A."/>
            <person name="McCracken C."/>
            <person name="Shefchek K."/>
            <person name="Daugherty S."/>
            <person name="Song Y."/>
            <person name="Fraser C.M."/>
            <person name="Fricke W.F."/>
        </authorList>
    </citation>
    <scope>NUCLEOTIDE SEQUENCE [LARGE SCALE GENOMIC DNA]</scope>
    <source>
        <strain evidence="7 8">Hp P-15</strain>
    </source>
</reference>
<dbReference type="AlphaFoldDB" id="I9WNN4"/>
<comment type="caution">
    <text evidence="7">The sequence shown here is derived from an EMBL/GenBank/DDBJ whole genome shotgun (WGS) entry which is preliminary data.</text>
</comment>
<dbReference type="GO" id="GO:0008233">
    <property type="term" value="F:peptidase activity"/>
    <property type="evidence" value="ECO:0007669"/>
    <property type="project" value="UniProtKB-KW"/>
</dbReference>
<dbReference type="Pfam" id="PF07724">
    <property type="entry name" value="AAA_2"/>
    <property type="match status" value="1"/>
</dbReference>
<accession>I9WNN4</accession>
<dbReference type="PATRIC" id="fig|992080.3.peg.859"/>
<dbReference type="GO" id="GO:0016887">
    <property type="term" value="F:ATP hydrolysis activity"/>
    <property type="evidence" value="ECO:0007669"/>
    <property type="project" value="InterPro"/>
</dbReference>
<protein>
    <submittedName>
        <fullName evidence="7">ATP-dependent protease HslVU, ATPase subunit</fullName>
    </submittedName>
</protein>
<evidence type="ECO:0000256" key="2">
    <source>
        <dbReference type="ARBA" id="ARBA00022741"/>
    </source>
</evidence>
<feature type="domain" description="AAA+ ATPase" evidence="5">
    <location>
        <begin position="48"/>
        <end position="333"/>
    </location>
</feature>
<evidence type="ECO:0000256" key="4">
    <source>
        <dbReference type="ARBA" id="ARBA00023186"/>
    </source>
</evidence>
<keyword evidence="3" id="KW-0067">ATP-binding</keyword>
<dbReference type="GO" id="GO:0009376">
    <property type="term" value="C:HslUV protease complex"/>
    <property type="evidence" value="ECO:0007669"/>
    <property type="project" value="InterPro"/>
</dbReference>
<dbReference type="InterPro" id="IPR003959">
    <property type="entry name" value="ATPase_AAA_core"/>
</dbReference>
<dbReference type="Gene3D" id="1.10.8.60">
    <property type="match status" value="1"/>
</dbReference>
<evidence type="ECO:0000256" key="1">
    <source>
        <dbReference type="ARBA" id="ARBA00009771"/>
    </source>
</evidence>
<organism evidence="7 8">
    <name type="scientific">Helicobacter pylori Hp P-15</name>
    <dbReference type="NCBI Taxonomy" id="992080"/>
    <lineage>
        <taxon>Bacteria</taxon>
        <taxon>Pseudomonadati</taxon>
        <taxon>Campylobacterota</taxon>
        <taxon>Epsilonproteobacteria</taxon>
        <taxon>Campylobacterales</taxon>
        <taxon>Helicobacteraceae</taxon>
        <taxon>Helicobacter</taxon>
    </lineage>
</organism>
<dbReference type="GO" id="GO:0051603">
    <property type="term" value="P:proteolysis involved in protein catabolic process"/>
    <property type="evidence" value="ECO:0007669"/>
    <property type="project" value="TreeGrafter"/>
</dbReference>
<name>I9WNN4_HELPX</name>
<dbReference type="GO" id="GO:0005524">
    <property type="term" value="F:ATP binding"/>
    <property type="evidence" value="ECO:0007669"/>
    <property type="project" value="UniProtKB-KW"/>
</dbReference>
<dbReference type="InterPro" id="IPR027417">
    <property type="entry name" value="P-loop_NTPase"/>
</dbReference>
<keyword evidence="7" id="KW-0645">Protease</keyword>
<evidence type="ECO:0000313" key="7">
    <source>
        <dbReference type="EMBL" id="EJC07547.1"/>
    </source>
</evidence>
<dbReference type="PANTHER" id="PTHR48102">
    <property type="entry name" value="ATP-DEPENDENT CLP PROTEASE ATP-BINDING SUBUNIT CLPX-LIKE, MITOCHONDRIAL-RELATED"/>
    <property type="match status" value="1"/>
</dbReference>
<dbReference type="NCBIfam" id="NF003544">
    <property type="entry name" value="PRK05201.1"/>
    <property type="match status" value="1"/>
</dbReference>
<sequence length="440" mass="49817">MNMTPREIVAYLDEYIIGQKEAKKSIAIAFRNRYRRLQLEKSLQEEITPKNILMIGSTGVGKTEIARRIAKIMELPFVKVEASKYTEVGFVGRDVESMVRDLVNNSVLLVENEHKEKLKDKIEEAVIEKIAKKLLPPLPSGVSEEKKQEYANSLLKMQQRIAQGELDSREIEIEVRKKSIEIDSNVPPEILRVQENLIKVFHKEQDKVKKTLSVKEAKEALKAEISDTLLDSEAIKMEGLKRAESSGVIFIDEIDKIAVSSKEGSRQDPSKEGVQRDLLPIVEGSVVNTKYGSIKTEHILFIAAGAFHLSKPSDLIPELQGRFPLRVELENLTEEIMYMILTQTKNSIIKQYQALLKVEGVGIAFEDDAIKELAKLSYNANQKSEDIGARRLHTTIEKVLEDISFEAEDYLGQKVTITKELVQSKLEDLVADENLVKYIL</sequence>
<dbReference type="CDD" id="cd19498">
    <property type="entry name" value="RecA-like_HslU"/>
    <property type="match status" value="1"/>
</dbReference>
<dbReference type="InterPro" id="IPR003593">
    <property type="entry name" value="AAA+_ATPase"/>
</dbReference>
<dbReference type="NCBIfam" id="TIGR00390">
    <property type="entry name" value="hslU"/>
    <property type="match status" value="1"/>
</dbReference>
<evidence type="ECO:0000256" key="3">
    <source>
        <dbReference type="ARBA" id="ARBA00022840"/>
    </source>
</evidence>
<keyword evidence="7" id="KW-0378">Hydrolase</keyword>
<dbReference type="InterPro" id="IPR019489">
    <property type="entry name" value="Clp_ATPase_C"/>
</dbReference>
<evidence type="ECO:0000259" key="6">
    <source>
        <dbReference type="SMART" id="SM01086"/>
    </source>
</evidence>
<dbReference type="SMART" id="SM01086">
    <property type="entry name" value="ClpB_D2-small"/>
    <property type="match status" value="1"/>
</dbReference>
<feature type="domain" description="Clp ATPase C-terminal" evidence="6">
    <location>
        <begin position="332"/>
        <end position="423"/>
    </location>
</feature>
<dbReference type="InterPro" id="IPR050052">
    <property type="entry name" value="ATP-dep_Clp_protease_ClpX"/>
</dbReference>
<dbReference type="Gene3D" id="3.40.50.300">
    <property type="entry name" value="P-loop containing nucleotide triphosphate hydrolases"/>
    <property type="match status" value="2"/>
</dbReference>
<dbReference type="PANTHER" id="PTHR48102:SF3">
    <property type="entry name" value="ATP-DEPENDENT PROTEASE ATPASE SUBUNIT HSLU"/>
    <property type="match status" value="1"/>
</dbReference>
<dbReference type="SUPFAM" id="SSF52540">
    <property type="entry name" value="P-loop containing nucleoside triphosphate hydrolases"/>
    <property type="match status" value="1"/>
</dbReference>
<dbReference type="Pfam" id="PF00004">
    <property type="entry name" value="AAA"/>
    <property type="match status" value="1"/>
</dbReference>
<keyword evidence="4" id="KW-0143">Chaperone</keyword>
<gene>
    <name evidence="7" type="primary">hslU</name>
    <name evidence="7" type="ORF">HPHPP15_0880</name>
</gene>
<evidence type="ECO:0000259" key="5">
    <source>
        <dbReference type="SMART" id="SM00382"/>
    </source>
</evidence>
<dbReference type="InterPro" id="IPR004491">
    <property type="entry name" value="HslU"/>
</dbReference>
<dbReference type="EMBL" id="AKPP01000003">
    <property type="protein sequence ID" value="EJC07547.1"/>
    <property type="molecule type" value="Genomic_DNA"/>
</dbReference>
<evidence type="ECO:0000313" key="8">
    <source>
        <dbReference type="Proteomes" id="UP000005838"/>
    </source>
</evidence>
<dbReference type="SMART" id="SM00382">
    <property type="entry name" value="AAA"/>
    <property type="match status" value="1"/>
</dbReference>
<comment type="similarity">
    <text evidence="1">Belongs to the ClpX chaperone family. HslU subfamily.</text>
</comment>
<proteinExistence type="inferred from homology"/>